<dbReference type="GO" id="GO:0000054">
    <property type="term" value="P:ribosomal subunit export from nucleus"/>
    <property type="evidence" value="ECO:0007669"/>
    <property type="project" value="TreeGrafter"/>
</dbReference>
<dbReference type="OrthoDB" id="2012850at2759"/>
<evidence type="ECO:0000256" key="2">
    <source>
        <dbReference type="ARBA" id="ARBA00022741"/>
    </source>
</evidence>
<dbReference type="InterPro" id="IPR001806">
    <property type="entry name" value="Small_GTPase"/>
</dbReference>
<name>A0A2U1MCQ9_ARTAN</name>
<dbReference type="GO" id="GO:0006606">
    <property type="term" value="P:protein import into nucleus"/>
    <property type="evidence" value="ECO:0007669"/>
    <property type="project" value="TreeGrafter"/>
</dbReference>
<keyword evidence="3" id="KW-0653">Protein transport</keyword>
<dbReference type="PANTHER" id="PTHR24071">
    <property type="entry name" value="RAN GTPASE"/>
    <property type="match status" value="1"/>
</dbReference>
<accession>A0A2U1MCQ9</accession>
<proteinExistence type="predicted"/>
<dbReference type="PRINTS" id="PR00627">
    <property type="entry name" value="GTPRANTC4"/>
</dbReference>
<dbReference type="GO" id="GO:0005634">
    <property type="term" value="C:nucleus"/>
    <property type="evidence" value="ECO:0007669"/>
    <property type="project" value="TreeGrafter"/>
</dbReference>
<dbReference type="EMBL" id="PKPP01005732">
    <property type="protein sequence ID" value="PWA59053.1"/>
    <property type="molecule type" value="Genomic_DNA"/>
</dbReference>
<dbReference type="AlphaFoldDB" id="A0A2U1MCQ9"/>
<reference evidence="6 7" key="1">
    <citation type="journal article" date="2018" name="Mol. Plant">
        <title>The genome of Artemisia annua provides insight into the evolution of Asteraceae family and artemisinin biosynthesis.</title>
        <authorList>
            <person name="Shen Q."/>
            <person name="Zhang L."/>
            <person name="Liao Z."/>
            <person name="Wang S."/>
            <person name="Yan T."/>
            <person name="Shi P."/>
            <person name="Liu M."/>
            <person name="Fu X."/>
            <person name="Pan Q."/>
            <person name="Wang Y."/>
            <person name="Lv Z."/>
            <person name="Lu X."/>
            <person name="Zhang F."/>
            <person name="Jiang W."/>
            <person name="Ma Y."/>
            <person name="Chen M."/>
            <person name="Hao X."/>
            <person name="Li L."/>
            <person name="Tang Y."/>
            <person name="Lv G."/>
            <person name="Zhou Y."/>
            <person name="Sun X."/>
            <person name="Brodelius P.E."/>
            <person name="Rose J.K.C."/>
            <person name="Tang K."/>
        </authorList>
    </citation>
    <scope>NUCLEOTIDE SEQUENCE [LARGE SCALE GENOMIC DNA]</scope>
    <source>
        <strain evidence="7">cv. Huhao1</strain>
        <tissue evidence="6">Leaf</tissue>
    </source>
</reference>
<comment type="function">
    <text evidence="5">GTP-binding protein involved in nucleocytoplasmic transport. Required for the import of protein into the nucleus and also for RNA export. Involved in chromatin condensation and control of cell cycle.</text>
</comment>
<gene>
    <name evidence="6" type="ORF">CTI12_AA386460</name>
</gene>
<evidence type="ECO:0000256" key="3">
    <source>
        <dbReference type="ARBA" id="ARBA00022927"/>
    </source>
</evidence>
<sequence length="130" mass="15365">MAPTTRTVDTSGREGGLDDSTRRYIDESMAAFRQAMEQMMTQFLQIQRKTTLVKTCLTGEFLNNEECTRGVEYHLLDFLTTKGKLRINCWDVEEKKKFRVLRDHCYKQCDFAIIMFDVTKKLTYKRPQME</sequence>
<dbReference type="InterPro" id="IPR002041">
    <property type="entry name" value="Ran_GTPase"/>
</dbReference>
<dbReference type="InterPro" id="IPR027417">
    <property type="entry name" value="P-loop_NTPase"/>
</dbReference>
<dbReference type="SUPFAM" id="SSF52540">
    <property type="entry name" value="P-loop containing nucleoside triphosphate hydrolases"/>
    <property type="match status" value="1"/>
</dbReference>
<keyword evidence="2" id="KW-0547">Nucleotide-binding</keyword>
<keyword evidence="4" id="KW-0342">GTP-binding</keyword>
<evidence type="ECO:0000256" key="4">
    <source>
        <dbReference type="ARBA" id="ARBA00023134"/>
    </source>
</evidence>
<dbReference type="GO" id="GO:0005737">
    <property type="term" value="C:cytoplasm"/>
    <property type="evidence" value="ECO:0007669"/>
    <property type="project" value="TreeGrafter"/>
</dbReference>
<evidence type="ECO:0000313" key="7">
    <source>
        <dbReference type="Proteomes" id="UP000245207"/>
    </source>
</evidence>
<dbReference type="GO" id="GO:0003924">
    <property type="term" value="F:GTPase activity"/>
    <property type="evidence" value="ECO:0007669"/>
    <property type="project" value="InterPro"/>
</dbReference>
<dbReference type="Proteomes" id="UP000245207">
    <property type="component" value="Unassembled WGS sequence"/>
</dbReference>
<dbReference type="Pfam" id="PF00071">
    <property type="entry name" value="Ras"/>
    <property type="match status" value="1"/>
</dbReference>
<keyword evidence="7" id="KW-1185">Reference proteome</keyword>
<organism evidence="6 7">
    <name type="scientific">Artemisia annua</name>
    <name type="common">Sweet wormwood</name>
    <dbReference type="NCBI Taxonomy" id="35608"/>
    <lineage>
        <taxon>Eukaryota</taxon>
        <taxon>Viridiplantae</taxon>
        <taxon>Streptophyta</taxon>
        <taxon>Embryophyta</taxon>
        <taxon>Tracheophyta</taxon>
        <taxon>Spermatophyta</taxon>
        <taxon>Magnoliopsida</taxon>
        <taxon>eudicotyledons</taxon>
        <taxon>Gunneridae</taxon>
        <taxon>Pentapetalae</taxon>
        <taxon>asterids</taxon>
        <taxon>campanulids</taxon>
        <taxon>Asterales</taxon>
        <taxon>Asteraceae</taxon>
        <taxon>Asteroideae</taxon>
        <taxon>Anthemideae</taxon>
        <taxon>Artemisiinae</taxon>
        <taxon>Artemisia</taxon>
    </lineage>
</organism>
<dbReference type="STRING" id="35608.A0A2U1MCQ9"/>
<keyword evidence="1" id="KW-0813">Transport</keyword>
<dbReference type="PANTHER" id="PTHR24071:SF0">
    <property type="entry name" value="GTP-BINDING NUCLEAR PROTEIN RAN"/>
    <property type="match status" value="1"/>
</dbReference>
<dbReference type="Gene3D" id="3.40.50.300">
    <property type="entry name" value="P-loop containing nucleotide triphosphate hydrolases"/>
    <property type="match status" value="1"/>
</dbReference>
<evidence type="ECO:0000256" key="1">
    <source>
        <dbReference type="ARBA" id="ARBA00022448"/>
    </source>
</evidence>
<evidence type="ECO:0000256" key="5">
    <source>
        <dbReference type="ARBA" id="ARBA00024659"/>
    </source>
</evidence>
<protein>
    <submittedName>
        <fullName evidence="6">Ras-related protein Rab-3</fullName>
    </submittedName>
</protein>
<comment type="caution">
    <text evidence="6">The sequence shown here is derived from an EMBL/GenBank/DDBJ whole genome shotgun (WGS) entry which is preliminary data.</text>
</comment>
<dbReference type="GO" id="GO:0005525">
    <property type="term" value="F:GTP binding"/>
    <property type="evidence" value="ECO:0007669"/>
    <property type="project" value="UniProtKB-KW"/>
</dbReference>
<evidence type="ECO:0000313" key="6">
    <source>
        <dbReference type="EMBL" id="PWA59053.1"/>
    </source>
</evidence>